<dbReference type="EMBL" id="GGEC01075528">
    <property type="protein sequence ID" value="MBX56012.1"/>
    <property type="molecule type" value="Transcribed_RNA"/>
</dbReference>
<accession>A0A2P2PMP7</accession>
<reference evidence="1" key="1">
    <citation type="submission" date="2018-02" db="EMBL/GenBank/DDBJ databases">
        <title>Rhizophora mucronata_Transcriptome.</title>
        <authorList>
            <person name="Meera S.P."/>
            <person name="Sreeshan A."/>
            <person name="Augustine A."/>
        </authorList>
    </citation>
    <scope>NUCLEOTIDE SEQUENCE</scope>
    <source>
        <tissue evidence="1">Leaf</tissue>
    </source>
</reference>
<organism evidence="1">
    <name type="scientific">Rhizophora mucronata</name>
    <name type="common">Asiatic mangrove</name>
    <dbReference type="NCBI Taxonomy" id="61149"/>
    <lineage>
        <taxon>Eukaryota</taxon>
        <taxon>Viridiplantae</taxon>
        <taxon>Streptophyta</taxon>
        <taxon>Embryophyta</taxon>
        <taxon>Tracheophyta</taxon>
        <taxon>Spermatophyta</taxon>
        <taxon>Magnoliopsida</taxon>
        <taxon>eudicotyledons</taxon>
        <taxon>Gunneridae</taxon>
        <taxon>Pentapetalae</taxon>
        <taxon>rosids</taxon>
        <taxon>fabids</taxon>
        <taxon>Malpighiales</taxon>
        <taxon>Rhizophoraceae</taxon>
        <taxon>Rhizophora</taxon>
    </lineage>
</organism>
<dbReference type="AlphaFoldDB" id="A0A2P2PMP7"/>
<proteinExistence type="predicted"/>
<name>A0A2P2PMP7_RHIMU</name>
<evidence type="ECO:0000313" key="1">
    <source>
        <dbReference type="EMBL" id="MBX56012.1"/>
    </source>
</evidence>
<sequence>MIRFFNSTQITKPLDEYTVSENIWGHFKLFHLLKQIHCFRNIPCLQMPINQTIIHNYIGKGTKLFHVSKEAPCCQYFTRFAESVYQDAKSNHIWPQAIHKHVPIQGKGLFHVCHFGIPIHQSVIGIKIW</sequence>
<protein>
    <submittedName>
        <fullName evidence="1">Uncharacterized protein MANES_14G081200</fullName>
    </submittedName>
</protein>